<dbReference type="Proteomes" id="UP001596108">
    <property type="component" value="Unassembled WGS sequence"/>
</dbReference>
<name>A0ABW0R1D4_9BACL</name>
<feature type="transmembrane region" description="Helical" evidence="1">
    <location>
        <begin position="143"/>
        <end position="160"/>
    </location>
</feature>
<gene>
    <name evidence="2" type="ORF">ACFPQ4_16545</name>
</gene>
<organism evidence="2 3">
    <name type="scientific">Cohnella yongneupensis</name>
    <dbReference type="NCBI Taxonomy" id="425006"/>
    <lineage>
        <taxon>Bacteria</taxon>
        <taxon>Bacillati</taxon>
        <taxon>Bacillota</taxon>
        <taxon>Bacilli</taxon>
        <taxon>Bacillales</taxon>
        <taxon>Paenibacillaceae</taxon>
        <taxon>Cohnella</taxon>
    </lineage>
</organism>
<feature type="transmembrane region" description="Helical" evidence="1">
    <location>
        <begin position="166"/>
        <end position="183"/>
    </location>
</feature>
<feature type="transmembrane region" description="Helical" evidence="1">
    <location>
        <begin position="122"/>
        <end position="138"/>
    </location>
</feature>
<evidence type="ECO:0008006" key="4">
    <source>
        <dbReference type="Google" id="ProtNLM"/>
    </source>
</evidence>
<feature type="transmembrane region" description="Helical" evidence="1">
    <location>
        <begin position="269"/>
        <end position="286"/>
    </location>
</feature>
<feature type="transmembrane region" description="Helical" evidence="1">
    <location>
        <begin position="190"/>
        <end position="212"/>
    </location>
</feature>
<reference evidence="3" key="1">
    <citation type="journal article" date="2019" name="Int. J. Syst. Evol. Microbiol.">
        <title>The Global Catalogue of Microorganisms (GCM) 10K type strain sequencing project: providing services to taxonomists for standard genome sequencing and annotation.</title>
        <authorList>
            <consortium name="The Broad Institute Genomics Platform"/>
            <consortium name="The Broad Institute Genome Sequencing Center for Infectious Disease"/>
            <person name="Wu L."/>
            <person name="Ma J."/>
        </authorList>
    </citation>
    <scope>NUCLEOTIDE SEQUENCE [LARGE SCALE GENOMIC DNA]</scope>
    <source>
        <strain evidence="3">CGMCC 1.18578</strain>
    </source>
</reference>
<proteinExistence type="predicted"/>
<protein>
    <recommendedName>
        <fullName evidence="4">Glycosyltransferase RgtA/B/C/D-like domain-containing protein</fullName>
    </recommendedName>
</protein>
<dbReference type="EMBL" id="JBHSNC010000051">
    <property type="protein sequence ID" value="MFC5531028.1"/>
    <property type="molecule type" value="Genomic_DNA"/>
</dbReference>
<keyword evidence="1" id="KW-0812">Transmembrane</keyword>
<comment type="caution">
    <text evidence="2">The sequence shown here is derived from an EMBL/GenBank/DDBJ whole genome shotgun (WGS) entry which is preliminary data.</text>
</comment>
<keyword evidence="3" id="KW-1185">Reference proteome</keyword>
<feature type="transmembrane region" description="Helical" evidence="1">
    <location>
        <begin position="12"/>
        <end position="31"/>
    </location>
</feature>
<evidence type="ECO:0000256" key="1">
    <source>
        <dbReference type="SAM" id="Phobius"/>
    </source>
</evidence>
<feature type="transmembrane region" description="Helical" evidence="1">
    <location>
        <begin position="298"/>
        <end position="315"/>
    </location>
</feature>
<accession>A0ABW0R1D4</accession>
<keyword evidence="1" id="KW-0472">Membrane</keyword>
<dbReference type="RefSeq" id="WP_378112973.1">
    <property type="nucleotide sequence ID" value="NZ_JBHSNC010000051.1"/>
</dbReference>
<evidence type="ECO:0000313" key="2">
    <source>
        <dbReference type="EMBL" id="MFC5531028.1"/>
    </source>
</evidence>
<evidence type="ECO:0000313" key="3">
    <source>
        <dbReference type="Proteomes" id="UP001596108"/>
    </source>
</evidence>
<feature type="transmembrane region" description="Helical" evidence="1">
    <location>
        <begin position="349"/>
        <end position="370"/>
    </location>
</feature>
<keyword evidence="1" id="KW-1133">Transmembrane helix</keyword>
<feature type="transmembrane region" description="Helical" evidence="1">
    <location>
        <begin position="232"/>
        <end position="257"/>
    </location>
</feature>
<sequence length="797" mass="91452">MALRLRLKFIGIFMISFISFLFIMGIGQVLFGEGLDPSWHNALDYAIKNNFQFGDDIVFTYGPLAPYFMNSFASELFWYKVVFSLILSGIVSIQLFGIGMQAGILSTIFLATGFVLNAGDDTFYFSCQIGMLLLLILYRNSNAIRTIIIISSVIILSVFGYIKFTYFLTSIFILVLMAIVLFLQKNKISTYLVLFSFAISQFLIWMLSGQNLSNWFSYMKYSWQYSNGYSDAMSLVGSNTTIVVGLLLAFLLCICVIYKVMLVKYRENYSFLLFFLSIVGIGFIAWKEGYVRHDLHYTQFFMYLIVAPAFVIVLLKNFRDSNKSVEGRIIVSLKFMDNKNEKLIKTGHLRICCLVMISVISIMTINYAFYKNFLSFELVRGKITVTKSNLSNLFHLKEHLASLEAQTVAYQLANEIPKIKAIVQEDTIDIYNYNQSRLISNNLNWVPRPAFQSYAAYTSGLLKINEKHILQKPSEYVLFSNETIDNRLPLLDDNLWVRSLFHRYTPIFNDKGYLLFKRDDNVHALPKLDIVAERNVKFNEEFTLPNLSNPLYITAQFEETLKGKLGTLLFKPPIVEIVVTLEDQQSRTFRIIPEMISEPTLISSVLMGNKDVLKFLSGQNINKVVSVKFQVKNSSFYHTNIHISLFKDISYTKLPIENYRSLTAVWQNVMNKEPQNISSPIEYDMLKEYGVDALFLHPPAEIVFPIEKETKAHATFGLTSGAKQPNMSNGINFYWDAEVNNEWVNVATFNYGPDKYNQEWVSLDMDIPDGATRIKARIDGAGDTGYDWFIIKEIMIN</sequence>